<dbReference type="InterPro" id="IPR050508">
    <property type="entry name" value="Methyltransf_Superfamily"/>
</dbReference>
<sequence length="230" mass="24827">RWSWNSTNTPRSSRIDYLLHSLKYDFPRACQEKVAGLPRRFRRCLDLGCGTGLCGRALREGPAGEALEWLEGCDLSARMLEKARNAGGYDALHKRDLLGHLQRQPGASFDLLVAGDVFIYVLSLRPVLREARRVLEPGGALVFSTEAAAEDEEAQEQVEIEGVVDSCEAAAASSSSTAAEGFCPGLPTQEAVLAAFGILESELPRVKELGQRRGVDGSDGGSESSDGELF</sequence>
<feature type="non-terminal residue" evidence="3">
    <location>
        <position position="1"/>
    </location>
</feature>
<keyword evidence="4" id="KW-1185">Reference proteome</keyword>
<protein>
    <recommendedName>
        <fullName evidence="2">Methyltransferase type 11 domain-containing protein</fullName>
    </recommendedName>
</protein>
<evidence type="ECO:0000256" key="1">
    <source>
        <dbReference type="SAM" id="MobiDB-lite"/>
    </source>
</evidence>
<dbReference type="Pfam" id="PF08241">
    <property type="entry name" value="Methyltransf_11"/>
    <property type="match status" value="1"/>
</dbReference>
<feature type="domain" description="Methyltransferase type 11" evidence="2">
    <location>
        <begin position="45"/>
        <end position="143"/>
    </location>
</feature>
<comment type="caution">
    <text evidence="3">The sequence shown here is derived from an EMBL/GenBank/DDBJ whole genome shotgun (WGS) entry which is preliminary data.</text>
</comment>
<dbReference type="Proteomes" id="UP001189429">
    <property type="component" value="Unassembled WGS sequence"/>
</dbReference>
<dbReference type="PANTHER" id="PTHR42912">
    <property type="entry name" value="METHYLTRANSFERASE"/>
    <property type="match status" value="1"/>
</dbReference>
<dbReference type="SUPFAM" id="SSF53335">
    <property type="entry name" value="S-adenosyl-L-methionine-dependent methyltransferases"/>
    <property type="match status" value="1"/>
</dbReference>
<evidence type="ECO:0000259" key="2">
    <source>
        <dbReference type="Pfam" id="PF08241"/>
    </source>
</evidence>
<gene>
    <name evidence="3" type="ORF">PCOR1329_LOCUS29173</name>
</gene>
<evidence type="ECO:0000313" key="3">
    <source>
        <dbReference type="EMBL" id="CAK0830555.1"/>
    </source>
</evidence>
<evidence type="ECO:0000313" key="4">
    <source>
        <dbReference type="Proteomes" id="UP001189429"/>
    </source>
</evidence>
<dbReference type="Gene3D" id="3.40.50.150">
    <property type="entry name" value="Vaccinia Virus protein VP39"/>
    <property type="match status" value="1"/>
</dbReference>
<feature type="region of interest" description="Disordered" evidence="1">
    <location>
        <begin position="209"/>
        <end position="230"/>
    </location>
</feature>
<dbReference type="InterPro" id="IPR029063">
    <property type="entry name" value="SAM-dependent_MTases_sf"/>
</dbReference>
<dbReference type="EMBL" id="CAUYUJ010010935">
    <property type="protein sequence ID" value="CAK0830555.1"/>
    <property type="molecule type" value="Genomic_DNA"/>
</dbReference>
<dbReference type="CDD" id="cd02440">
    <property type="entry name" value="AdoMet_MTases"/>
    <property type="match status" value="1"/>
</dbReference>
<proteinExistence type="predicted"/>
<reference evidence="3" key="1">
    <citation type="submission" date="2023-10" db="EMBL/GenBank/DDBJ databases">
        <authorList>
            <person name="Chen Y."/>
            <person name="Shah S."/>
            <person name="Dougan E. K."/>
            <person name="Thang M."/>
            <person name="Chan C."/>
        </authorList>
    </citation>
    <scope>NUCLEOTIDE SEQUENCE [LARGE SCALE GENOMIC DNA]</scope>
</reference>
<name>A0ABN9SER6_9DINO</name>
<dbReference type="InterPro" id="IPR013216">
    <property type="entry name" value="Methyltransf_11"/>
</dbReference>
<dbReference type="PANTHER" id="PTHR42912:SF93">
    <property type="entry name" value="N6-ADENOSINE-METHYLTRANSFERASE TMT1A"/>
    <property type="match status" value="1"/>
</dbReference>
<accession>A0ABN9SER6</accession>
<organism evidence="3 4">
    <name type="scientific">Prorocentrum cordatum</name>
    <dbReference type="NCBI Taxonomy" id="2364126"/>
    <lineage>
        <taxon>Eukaryota</taxon>
        <taxon>Sar</taxon>
        <taxon>Alveolata</taxon>
        <taxon>Dinophyceae</taxon>
        <taxon>Prorocentrales</taxon>
        <taxon>Prorocentraceae</taxon>
        <taxon>Prorocentrum</taxon>
    </lineage>
</organism>